<accession>A0A2Z7A0W2</accession>
<dbReference type="EMBL" id="KV100019">
    <property type="protein sequence ID" value="KZT76708.1"/>
    <property type="molecule type" value="Genomic_DNA"/>
</dbReference>
<proteinExistence type="predicted"/>
<keyword evidence="2" id="KW-1185">Reference proteome</keyword>
<protein>
    <submittedName>
        <fullName evidence="1">Uncharacterized protein</fullName>
    </submittedName>
</protein>
<dbReference type="AlphaFoldDB" id="A0A2Z7A0W2"/>
<reference evidence="1 2" key="1">
    <citation type="journal article" date="2015" name="Proc. Natl. Acad. Sci. U.S.A.">
        <title>The resurrection genome of Boea hygrometrica: A blueprint for survival of dehydration.</title>
        <authorList>
            <person name="Xiao L."/>
            <person name="Yang G."/>
            <person name="Zhang L."/>
            <person name="Yang X."/>
            <person name="Zhao S."/>
            <person name="Ji Z."/>
            <person name="Zhou Q."/>
            <person name="Hu M."/>
            <person name="Wang Y."/>
            <person name="Chen M."/>
            <person name="Xu Y."/>
            <person name="Jin H."/>
            <person name="Xiao X."/>
            <person name="Hu G."/>
            <person name="Bao F."/>
            <person name="Hu Y."/>
            <person name="Wan P."/>
            <person name="Li L."/>
            <person name="Deng X."/>
            <person name="Kuang T."/>
            <person name="Xiang C."/>
            <person name="Zhu J.K."/>
            <person name="Oliver M.J."/>
            <person name="He Y."/>
        </authorList>
    </citation>
    <scope>NUCLEOTIDE SEQUENCE [LARGE SCALE GENOMIC DNA]</scope>
    <source>
        <strain evidence="2">cv. XS01</strain>
    </source>
</reference>
<name>A0A2Z7A0W2_9LAMI</name>
<gene>
    <name evidence="1" type="ORF">F511_46268</name>
</gene>
<organism evidence="1 2">
    <name type="scientific">Dorcoceras hygrometricum</name>
    <dbReference type="NCBI Taxonomy" id="472368"/>
    <lineage>
        <taxon>Eukaryota</taxon>
        <taxon>Viridiplantae</taxon>
        <taxon>Streptophyta</taxon>
        <taxon>Embryophyta</taxon>
        <taxon>Tracheophyta</taxon>
        <taxon>Spermatophyta</taxon>
        <taxon>Magnoliopsida</taxon>
        <taxon>eudicotyledons</taxon>
        <taxon>Gunneridae</taxon>
        <taxon>Pentapetalae</taxon>
        <taxon>asterids</taxon>
        <taxon>lamiids</taxon>
        <taxon>Lamiales</taxon>
        <taxon>Gesneriaceae</taxon>
        <taxon>Didymocarpoideae</taxon>
        <taxon>Trichosporeae</taxon>
        <taxon>Loxocarpinae</taxon>
        <taxon>Dorcoceras</taxon>
    </lineage>
</organism>
<evidence type="ECO:0000313" key="2">
    <source>
        <dbReference type="Proteomes" id="UP000250235"/>
    </source>
</evidence>
<evidence type="ECO:0000313" key="1">
    <source>
        <dbReference type="EMBL" id="KZT76708.1"/>
    </source>
</evidence>
<dbReference type="Proteomes" id="UP000250235">
    <property type="component" value="Unassembled WGS sequence"/>
</dbReference>
<sequence length="119" mass="13467">MATFWPAASHHTCALVAQYWGSRRTAVRRSWRAVITTAVHMDARSRAARWPAATRYRCTTVRNQCAMMGARLRREAPLLARPGRASCGQRAAECRTRFGGGGRRHAATVRRRLRQHYGC</sequence>